<keyword evidence="1" id="KW-0732">Signal</keyword>
<evidence type="ECO:0000259" key="2">
    <source>
        <dbReference type="Pfam" id="PF07127"/>
    </source>
</evidence>
<feature type="signal peptide" evidence="1">
    <location>
        <begin position="1"/>
        <end position="26"/>
    </location>
</feature>
<dbReference type="GO" id="GO:0046872">
    <property type="term" value="F:metal ion binding"/>
    <property type="evidence" value="ECO:0007669"/>
    <property type="project" value="InterPro"/>
</dbReference>
<dbReference type="Pfam" id="PF07127">
    <property type="entry name" value="Nodulin_late"/>
    <property type="match status" value="1"/>
</dbReference>
<evidence type="ECO:0000256" key="1">
    <source>
        <dbReference type="SAM" id="SignalP"/>
    </source>
</evidence>
<protein>
    <submittedName>
        <fullName evidence="3">Nodule-specific cysteine-rich peptide G03</fullName>
    </submittedName>
</protein>
<feature type="chain" id="PRO_5031147954" evidence="1">
    <location>
        <begin position="27"/>
        <end position="61"/>
    </location>
</feature>
<reference evidence="3" key="1">
    <citation type="journal article" date="2020" name="Mol. Cell">
        <title>Proteome analysis reveals a significant host-specific response in Rhizobium leguminosarum bv viciae endosymbiotic cells.</title>
        <authorList>
            <person name="Duran D."/>
            <person name="Albareda M."/>
            <person name="Marina A."/>
            <person name="Garcia C."/>
            <person name="Ruiz-Argueso T."/>
            <person name="Palacios J."/>
        </authorList>
    </citation>
    <scope>NUCLEOTIDE SEQUENCE</scope>
    <source>
        <tissue evidence="3">Root nodules</tissue>
    </source>
</reference>
<name>A0A7T8DV72_PEA</name>
<organism evidence="3">
    <name type="scientific">Pisum sativum</name>
    <name type="common">Garden pea</name>
    <name type="synonym">Lathyrus oleraceus</name>
    <dbReference type="NCBI Taxonomy" id="3888"/>
    <lineage>
        <taxon>Eukaryota</taxon>
        <taxon>Viridiplantae</taxon>
        <taxon>Streptophyta</taxon>
        <taxon>Embryophyta</taxon>
        <taxon>Tracheophyta</taxon>
        <taxon>Spermatophyta</taxon>
        <taxon>Magnoliopsida</taxon>
        <taxon>eudicotyledons</taxon>
        <taxon>Gunneridae</taxon>
        <taxon>Pentapetalae</taxon>
        <taxon>rosids</taxon>
        <taxon>fabids</taxon>
        <taxon>Fabales</taxon>
        <taxon>Fabaceae</taxon>
        <taxon>Papilionoideae</taxon>
        <taxon>50 kb inversion clade</taxon>
        <taxon>NPAAA clade</taxon>
        <taxon>Hologalegina</taxon>
        <taxon>IRL clade</taxon>
        <taxon>Fabeae</taxon>
        <taxon>Lathyrus</taxon>
    </lineage>
</organism>
<sequence length="61" mass="7085">MAKTFNFVYALILFLFLFLIAKNIEANNECTTDFDCPKSIVCMLPYKWKCVGSYCEFVKVV</sequence>
<evidence type="ECO:0000313" key="3">
    <source>
        <dbReference type="EMBL" id="QQO74619.1"/>
    </source>
</evidence>
<proteinExistence type="evidence at transcript level"/>
<dbReference type="EMBL" id="MT371101">
    <property type="protein sequence ID" value="QQO74619.1"/>
    <property type="molecule type" value="mRNA"/>
</dbReference>
<dbReference type="AlphaFoldDB" id="A0A7T8DV72"/>
<dbReference type="InterPro" id="IPR009810">
    <property type="entry name" value="Nodulin_late_dom"/>
</dbReference>
<accession>A0A7T8DV72</accession>
<feature type="domain" description="Late nodulin" evidence="2">
    <location>
        <begin position="1"/>
        <end position="56"/>
    </location>
</feature>